<dbReference type="SUPFAM" id="SSF116734">
    <property type="entry name" value="DNA methylase specificity domain"/>
    <property type="match status" value="1"/>
</dbReference>
<dbReference type="CDD" id="cd17278">
    <property type="entry name" value="RMtype1_S_LdeBORF1052P-TRD2-CR2"/>
    <property type="match status" value="1"/>
</dbReference>
<dbReference type="PANTHER" id="PTHR30408">
    <property type="entry name" value="TYPE-1 RESTRICTION ENZYME ECOKI SPECIFICITY PROTEIN"/>
    <property type="match status" value="1"/>
</dbReference>
<name>C2E4S6_LACJH</name>
<dbReference type="GO" id="GO:0003677">
    <property type="term" value="F:DNA binding"/>
    <property type="evidence" value="ECO:0007669"/>
    <property type="project" value="UniProtKB-KW"/>
</dbReference>
<dbReference type="Proteomes" id="UP000003491">
    <property type="component" value="Unassembled WGS sequence"/>
</dbReference>
<feature type="non-terminal residue" evidence="5">
    <location>
        <position position="180"/>
    </location>
</feature>
<proteinExistence type="inferred from homology"/>
<gene>
    <name evidence="5" type="ORF">HMPREF0528_0750</name>
</gene>
<dbReference type="InterPro" id="IPR000055">
    <property type="entry name" value="Restrct_endonuc_typeI_TRD"/>
</dbReference>
<evidence type="ECO:0000256" key="2">
    <source>
        <dbReference type="ARBA" id="ARBA00022747"/>
    </source>
</evidence>
<comment type="similarity">
    <text evidence="1">Belongs to the type-I restriction system S methylase family.</text>
</comment>
<dbReference type="RefSeq" id="WP_004896658.1">
    <property type="nucleotide sequence ID" value="NZ_GG670130.1"/>
</dbReference>
<dbReference type="HOGENOM" id="CLU_107393_0_0_9"/>
<dbReference type="GO" id="GO:0009307">
    <property type="term" value="P:DNA restriction-modification system"/>
    <property type="evidence" value="ECO:0007669"/>
    <property type="project" value="UniProtKB-KW"/>
</dbReference>
<keyword evidence="3" id="KW-0238">DNA-binding</keyword>
<organism evidence="5 6">
    <name type="scientific">Lactobacillus johnsonii ATCC 33200</name>
    <dbReference type="NCBI Taxonomy" id="525330"/>
    <lineage>
        <taxon>Bacteria</taxon>
        <taxon>Bacillati</taxon>
        <taxon>Bacillota</taxon>
        <taxon>Bacilli</taxon>
        <taxon>Lactobacillales</taxon>
        <taxon>Lactobacillaceae</taxon>
        <taxon>Lactobacillus</taxon>
    </lineage>
</organism>
<dbReference type="Gene3D" id="3.90.220.20">
    <property type="entry name" value="DNA methylase specificity domains"/>
    <property type="match status" value="1"/>
</dbReference>
<protein>
    <submittedName>
        <fullName evidence="5">Type I restriction modification DNA specificity domain protein</fullName>
    </submittedName>
</protein>
<dbReference type="InterPro" id="IPR052021">
    <property type="entry name" value="Type-I_RS_S_subunit"/>
</dbReference>
<feature type="domain" description="Type I restriction modification DNA specificity" evidence="4">
    <location>
        <begin position="2"/>
        <end position="173"/>
    </location>
</feature>
<sequence length="180" mass="20615">MEYIKLGAICDVINGYAFKSKKYSTSGVRIIRITNVQKGYVEDASPVYYPLNTINELKKYILYSGDLLISLTGNVGRVAILDKKYLPAFLNQRVACIRPKSDKILKEYLFYMLNTNLFEVKSINSSKGIAQKNISTEWLKNYVVPLPSIEIQQHLISILKKLEKAVRNKKHELRALDKLV</sequence>
<dbReference type="EMBL" id="ACGR01000030">
    <property type="protein sequence ID" value="EEJ60116.1"/>
    <property type="molecule type" value="Genomic_DNA"/>
</dbReference>
<dbReference type="AlphaFoldDB" id="C2E4S6"/>
<dbReference type="Pfam" id="PF01420">
    <property type="entry name" value="Methylase_S"/>
    <property type="match status" value="1"/>
</dbReference>
<evidence type="ECO:0000313" key="6">
    <source>
        <dbReference type="Proteomes" id="UP000003491"/>
    </source>
</evidence>
<evidence type="ECO:0000256" key="1">
    <source>
        <dbReference type="ARBA" id="ARBA00010923"/>
    </source>
</evidence>
<dbReference type="InterPro" id="IPR044946">
    <property type="entry name" value="Restrct_endonuc_typeI_TRD_sf"/>
</dbReference>
<dbReference type="PANTHER" id="PTHR30408:SF12">
    <property type="entry name" value="TYPE I RESTRICTION ENZYME MJAVIII SPECIFICITY SUBUNIT"/>
    <property type="match status" value="1"/>
</dbReference>
<accession>C2E4S6</accession>
<evidence type="ECO:0000256" key="3">
    <source>
        <dbReference type="ARBA" id="ARBA00023125"/>
    </source>
</evidence>
<reference evidence="5 6" key="1">
    <citation type="submission" date="2009-01" db="EMBL/GenBank/DDBJ databases">
        <authorList>
            <person name="Qin X."/>
            <person name="Bachman B."/>
            <person name="Battles P."/>
            <person name="Bell A."/>
            <person name="Bess C."/>
            <person name="Bickham C."/>
            <person name="Chaboub L."/>
            <person name="Chen D."/>
            <person name="Coyle M."/>
            <person name="Deiros D.R."/>
            <person name="Dinh H."/>
            <person name="Forbes L."/>
            <person name="Fowler G."/>
            <person name="Francisco L."/>
            <person name="Fu Q."/>
            <person name="Gubbala S."/>
            <person name="Hale W."/>
            <person name="Han Y."/>
            <person name="Hemphill L."/>
            <person name="Highlander S.K."/>
            <person name="Hirani K."/>
            <person name="Hogues M."/>
            <person name="Jackson L."/>
            <person name="Jakkamsetti A."/>
            <person name="Javaid M."/>
            <person name="Jiang H."/>
            <person name="Korchina V."/>
            <person name="Kovar C."/>
            <person name="Lara F."/>
            <person name="Lee S."/>
            <person name="Mata R."/>
            <person name="Mathew T."/>
            <person name="Moen C."/>
            <person name="Morales K."/>
            <person name="Munidasa M."/>
            <person name="Nazareth L."/>
            <person name="Ngo R."/>
            <person name="Nguyen L."/>
            <person name="Okwuonu G."/>
            <person name="Ongeri F."/>
            <person name="Patil S."/>
            <person name="Petrosino J."/>
            <person name="Pham C."/>
            <person name="Pham P."/>
            <person name="Pu L.-L."/>
            <person name="Puazo M."/>
            <person name="Raj R."/>
            <person name="Reid J."/>
            <person name="Rouhana J."/>
            <person name="Saada N."/>
            <person name="Shang Y."/>
            <person name="Simmons D."/>
            <person name="Thornton R."/>
            <person name="Warren J."/>
            <person name="Weissenberger G."/>
            <person name="Zhang J."/>
            <person name="Zhang L."/>
            <person name="Zhou C."/>
            <person name="Zhu D."/>
            <person name="Muzny D."/>
            <person name="Worley K."/>
            <person name="Gibbs R."/>
        </authorList>
    </citation>
    <scope>NUCLEOTIDE SEQUENCE [LARGE SCALE GENOMIC DNA]</scope>
    <source>
        <strain evidence="5 6">ATCC 33200</strain>
    </source>
</reference>
<keyword evidence="2" id="KW-0680">Restriction system</keyword>
<evidence type="ECO:0000259" key="4">
    <source>
        <dbReference type="Pfam" id="PF01420"/>
    </source>
</evidence>
<comment type="caution">
    <text evidence="5">The sequence shown here is derived from an EMBL/GenBank/DDBJ whole genome shotgun (WGS) entry which is preliminary data.</text>
</comment>
<evidence type="ECO:0000313" key="5">
    <source>
        <dbReference type="EMBL" id="EEJ60116.1"/>
    </source>
</evidence>